<evidence type="ECO:0000259" key="14">
    <source>
        <dbReference type="PROSITE" id="PS50109"/>
    </source>
</evidence>
<dbReference type="CDD" id="cd12912">
    <property type="entry name" value="PDC2_MCP_like"/>
    <property type="match status" value="1"/>
</dbReference>
<reference evidence="16" key="1">
    <citation type="submission" date="2021-10" db="EMBL/GenBank/DDBJ databases">
        <title>Anaerobic single-cell dispensing facilitates the cultivation of human gut bacteria.</title>
        <authorList>
            <person name="Afrizal A."/>
        </authorList>
    </citation>
    <scope>NUCLEOTIDE SEQUENCE</scope>
    <source>
        <strain evidence="16">CLA-AA-H274</strain>
    </source>
</reference>
<dbReference type="Gene3D" id="3.30.565.10">
    <property type="entry name" value="Histidine kinase-like ATPase, C-terminal domain"/>
    <property type="match status" value="1"/>
</dbReference>
<dbReference type="GO" id="GO:0000155">
    <property type="term" value="F:phosphorelay sensor kinase activity"/>
    <property type="evidence" value="ECO:0007669"/>
    <property type="project" value="InterPro"/>
</dbReference>
<evidence type="ECO:0000256" key="1">
    <source>
        <dbReference type="ARBA" id="ARBA00000085"/>
    </source>
</evidence>
<dbReference type="AlphaFoldDB" id="A0AAE3DLV8"/>
<dbReference type="EMBL" id="JAJEPU010000036">
    <property type="protein sequence ID" value="MCC2165436.1"/>
    <property type="molecule type" value="Genomic_DNA"/>
</dbReference>
<dbReference type="PANTHER" id="PTHR34220:SF7">
    <property type="entry name" value="SENSOR HISTIDINE KINASE YPDA"/>
    <property type="match status" value="1"/>
</dbReference>
<feature type="transmembrane region" description="Helical" evidence="13">
    <location>
        <begin position="300"/>
        <end position="320"/>
    </location>
</feature>
<dbReference type="CDD" id="cd06225">
    <property type="entry name" value="HAMP"/>
    <property type="match status" value="1"/>
</dbReference>
<dbReference type="SUPFAM" id="SSF158472">
    <property type="entry name" value="HAMP domain-like"/>
    <property type="match status" value="1"/>
</dbReference>
<keyword evidence="4" id="KW-1003">Cell membrane</keyword>
<name>A0AAE3DLV8_9FIRM</name>
<keyword evidence="5" id="KW-0597">Phosphoprotein</keyword>
<dbReference type="InterPro" id="IPR003594">
    <property type="entry name" value="HATPase_dom"/>
</dbReference>
<evidence type="ECO:0000256" key="11">
    <source>
        <dbReference type="ARBA" id="ARBA00023136"/>
    </source>
</evidence>
<keyword evidence="17" id="KW-1185">Reference proteome</keyword>
<evidence type="ECO:0000256" key="13">
    <source>
        <dbReference type="SAM" id="Phobius"/>
    </source>
</evidence>
<evidence type="ECO:0000256" key="5">
    <source>
        <dbReference type="ARBA" id="ARBA00022553"/>
    </source>
</evidence>
<feature type="compositionally biased region" description="Polar residues" evidence="12">
    <location>
        <begin position="619"/>
        <end position="639"/>
    </location>
</feature>
<comment type="subcellular location">
    <subcellularLocation>
        <location evidence="2">Cell membrane</location>
        <topology evidence="2">Multi-pass membrane protein</topology>
    </subcellularLocation>
</comment>
<keyword evidence="7 13" id="KW-0812">Transmembrane</keyword>
<dbReference type="InterPro" id="IPR050640">
    <property type="entry name" value="Bact_2-comp_sensor_kinase"/>
</dbReference>
<dbReference type="PRINTS" id="PR00344">
    <property type="entry name" value="BCTRLSENSOR"/>
</dbReference>
<dbReference type="Gene3D" id="6.10.340.10">
    <property type="match status" value="1"/>
</dbReference>
<evidence type="ECO:0000256" key="6">
    <source>
        <dbReference type="ARBA" id="ARBA00022679"/>
    </source>
</evidence>
<evidence type="ECO:0000313" key="16">
    <source>
        <dbReference type="EMBL" id="MCC2165436.1"/>
    </source>
</evidence>
<gene>
    <name evidence="16" type="ORF">LKD32_11245</name>
</gene>
<feature type="domain" description="Histidine kinase" evidence="14">
    <location>
        <begin position="481"/>
        <end position="591"/>
    </location>
</feature>
<dbReference type="Pfam" id="PF02743">
    <property type="entry name" value="dCache_1"/>
    <property type="match status" value="1"/>
</dbReference>
<dbReference type="Pfam" id="PF06580">
    <property type="entry name" value="His_kinase"/>
    <property type="match status" value="1"/>
</dbReference>
<dbReference type="RefSeq" id="WP_308451745.1">
    <property type="nucleotide sequence ID" value="NZ_JAJEPU010000036.1"/>
</dbReference>
<evidence type="ECO:0000256" key="9">
    <source>
        <dbReference type="ARBA" id="ARBA00022989"/>
    </source>
</evidence>
<dbReference type="SUPFAM" id="SSF55874">
    <property type="entry name" value="ATPase domain of HSP90 chaperone/DNA topoisomerase II/histidine kinase"/>
    <property type="match status" value="1"/>
</dbReference>
<keyword evidence="10" id="KW-0902">Two-component regulatory system</keyword>
<dbReference type="InterPro" id="IPR033479">
    <property type="entry name" value="dCache_1"/>
</dbReference>
<keyword evidence="9 13" id="KW-1133">Transmembrane helix</keyword>
<evidence type="ECO:0000256" key="7">
    <source>
        <dbReference type="ARBA" id="ARBA00022692"/>
    </source>
</evidence>
<evidence type="ECO:0000256" key="8">
    <source>
        <dbReference type="ARBA" id="ARBA00022777"/>
    </source>
</evidence>
<evidence type="ECO:0000259" key="15">
    <source>
        <dbReference type="PROSITE" id="PS50885"/>
    </source>
</evidence>
<dbReference type="EC" id="2.7.13.3" evidence="3"/>
<dbReference type="Proteomes" id="UP001198962">
    <property type="component" value="Unassembled WGS sequence"/>
</dbReference>
<comment type="caution">
    <text evidence="16">The sequence shown here is derived from an EMBL/GenBank/DDBJ whole genome shotgun (WGS) entry which is preliminary data.</text>
</comment>
<keyword evidence="11 13" id="KW-0472">Membrane</keyword>
<evidence type="ECO:0000256" key="2">
    <source>
        <dbReference type="ARBA" id="ARBA00004651"/>
    </source>
</evidence>
<dbReference type="Pfam" id="PF02518">
    <property type="entry name" value="HATPase_c"/>
    <property type="match status" value="1"/>
</dbReference>
<dbReference type="PROSITE" id="PS50109">
    <property type="entry name" value="HIS_KIN"/>
    <property type="match status" value="1"/>
</dbReference>
<dbReference type="InterPro" id="IPR005467">
    <property type="entry name" value="His_kinase_dom"/>
</dbReference>
<evidence type="ECO:0000256" key="10">
    <source>
        <dbReference type="ARBA" id="ARBA00023012"/>
    </source>
</evidence>
<feature type="compositionally biased region" description="Basic and acidic residues" evidence="12">
    <location>
        <begin position="600"/>
        <end position="618"/>
    </location>
</feature>
<feature type="transmembrane region" description="Helical" evidence="13">
    <location>
        <begin position="20"/>
        <end position="40"/>
    </location>
</feature>
<evidence type="ECO:0000313" key="17">
    <source>
        <dbReference type="Proteomes" id="UP001198962"/>
    </source>
</evidence>
<dbReference type="Gene3D" id="3.30.450.20">
    <property type="entry name" value="PAS domain"/>
    <property type="match status" value="1"/>
</dbReference>
<dbReference type="PROSITE" id="PS50885">
    <property type="entry name" value="HAMP"/>
    <property type="match status" value="1"/>
</dbReference>
<dbReference type="InterPro" id="IPR004358">
    <property type="entry name" value="Sig_transdc_His_kin-like_C"/>
</dbReference>
<proteinExistence type="predicted"/>
<organism evidence="16 17">
    <name type="scientific">Brotaphodocola catenula</name>
    <dbReference type="NCBI Taxonomy" id="2885361"/>
    <lineage>
        <taxon>Bacteria</taxon>
        <taxon>Bacillati</taxon>
        <taxon>Bacillota</taxon>
        <taxon>Clostridia</taxon>
        <taxon>Lachnospirales</taxon>
        <taxon>Lachnospiraceae</taxon>
        <taxon>Brotaphodocola</taxon>
    </lineage>
</organism>
<comment type="catalytic activity">
    <reaction evidence="1">
        <text>ATP + protein L-histidine = ADP + protein N-phospho-L-histidine.</text>
        <dbReference type="EC" id="2.7.13.3"/>
    </reaction>
</comment>
<evidence type="ECO:0000256" key="12">
    <source>
        <dbReference type="SAM" id="MobiDB-lite"/>
    </source>
</evidence>
<protein>
    <recommendedName>
        <fullName evidence="3">histidine kinase</fullName>
        <ecNumber evidence="3">2.7.13.3</ecNumber>
    </recommendedName>
</protein>
<dbReference type="PANTHER" id="PTHR34220">
    <property type="entry name" value="SENSOR HISTIDINE KINASE YPDA"/>
    <property type="match status" value="1"/>
</dbReference>
<dbReference type="GO" id="GO:0005886">
    <property type="term" value="C:plasma membrane"/>
    <property type="evidence" value="ECO:0007669"/>
    <property type="project" value="UniProtKB-SubCell"/>
</dbReference>
<dbReference type="Pfam" id="PF00672">
    <property type="entry name" value="HAMP"/>
    <property type="match status" value="1"/>
</dbReference>
<feature type="domain" description="HAMP" evidence="15">
    <location>
        <begin position="322"/>
        <end position="374"/>
    </location>
</feature>
<dbReference type="InterPro" id="IPR010559">
    <property type="entry name" value="Sig_transdc_His_kin_internal"/>
</dbReference>
<keyword evidence="8 16" id="KW-0418">Kinase</keyword>
<feature type="region of interest" description="Disordered" evidence="12">
    <location>
        <begin position="600"/>
        <end position="649"/>
    </location>
</feature>
<dbReference type="InterPro" id="IPR003660">
    <property type="entry name" value="HAMP_dom"/>
</dbReference>
<dbReference type="InterPro" id="IPR036890">
    <property type="entry name" value="HATPase_C_sf"/>
</dbReference>
<evidence type="ECO:0000256" key="4">
    <source>
        <dbReference type="ARBA" id="ARBA00022475"/>
    </source>
</evidence>
<accession>A0AAE3DLV8</accession>
<keyword evidence="6" id="KW-0808">Transferase</keyword>
<dbReference type="SMART" id="SM00304">
    <property type="entry name" value="HAMP"/>
    <property type="match status" value="1"/>
</dbReference>
<evidence type="ECO:0000256" key="3">
    <source>
        <dbReference type="ARBA" id="ARBA00012438"/>
    </source>
</evidence>
<sequence length="649" mass="73468">MKKREGSGRWGDLGIRNTIYLYFTVSALSAMILIGISLYGRLSGQMTATILEENQGMITMVNRSVDSYLRTIMKLSDSLYYGVVKNADVTSDVRSDVMNREMTILYDNNKDTVLNIALLSREGELLQAVPAARLKSDLDVTQEDWFQETLERTDNVHFTIPHVQYIFDNSENQYRWVITVSRAVEITRGTSTEQGVLLLDVGYGSLQQLLDNITLGNQGYLYMIGSGGELIYHPQMQLIESGIVQENLESASAYRDGAYRETYLGGKREITVKSVGYTGWRIVGVTPEHGITLNMIKTNLFLIFILAFFLFVLIIINSFISSRITTPIQELEKSVNALEAGELDTKVYEGGSYEIRHLGRSIRSMAKQIRVLMDDIVAEHESKRKSEFDTLQSQINPHFLYNTLDIIVWMIENEQKAEAVKVVTALARFFRISLSKGRSIIPVKDELEHVRNYLMIQQMRFKNKFTYEIEADPETLEMASLKLMLQPLVENAIYHGMEFMDGDGEILVRVETEESGLCFTIQDNGLGMTQEQAESLLTSTTPHVSSKRGSGIGVKNVNERIRLYFGETYGLEIESEPDEGTTIRIHLPAVPYSEILEKEKKEKEQKIEKEQKAERPENSAHTGNVRNTSNIGNTGNIRNTVDAGKEKDV</sequence>
<dbReference type="SMART" id="SM00387">
    <property type="entry name" value="HATPase_c"/>
    <property type="match status" value="1"/>
</dbReference>